<dbReference type="Proteomes" id="UP001597417">
    <property type="component" value="Unassembled WGS sequence"/>
</dbReference>
<reference evidence="4" key="1">
    <citation type="journal article" date="2019" name="Int. J. Syst. Evol. Microbiol.">
        <title>The Global Catalogue of Microorganisms (GCM) 10K type strain sequencing project: providing services to taxonomists for standard genome sequencing and annotation.</title>
        <authorList>
            <consortium name="The Broad Institute Genomics Platform"/>
            <consortium name="The Broad Institute Genome Sequencing Center for Infectious Disease"/>
            <person name="Wu L."/>
            <person name="Ma J."/>
        </authorList>
    </citation>
    <scope>NUCLEOTIDE SEQUENCE [LARGE SCALE GENOMIC DNA]</scope>
    <source>
        <strain evidence="4">CGMCC 4.7645</strain>
    </source>
</reference>
<dbReference type="Pfam" id="PF07811">
    <property type="entry name" value="TadE"/>
    <property type="match status" value="1"/>
</dbReference>
<keyword evidence="1" id="KW-0812">Transmembrane</keyword>
<proteinExistence type="predicted"/>
<comment type="caution">
    <text evidence="3">The sequence shown here is derived from an EMBL/GenBank/DDBJ whole genome shotgun (WGS) entry which is preliminary data.</text>
</comment>
<protein>
    <submittedName>
        <fullName evidence="3">TadE/TadG family type IV pilus assembly protein</fullName>
    </submittedName>
</protein>
<accession>A0ABW5G5U8</accession>
<dbReference type="EMBL" id="JBHUKR010000030">
    <property type="protein sequence ID" value="MFD2422688.1"/>
    <property type="molecule type" value="Genomic_DNA"/>
</dbReference>
<gene>
    <name evidence="3" type="ORF">ACFSXZ_40835</name>
</gene>
<evidence type="ECO:0000313" key="3">
    <source>
        <dbReference type="EMBL" id="MFD2422688.1"/>
    </source>
</evidence>
<feature type="domain" description="TadE-like" evidence="2">
    <location>
        <begin position="23"/>
        <end position="61"/>
    </location>
</feature>
<keyword evidence="1" id="KW-0472">Membrane</keyword>
<dbReference type="RefSeq" id="WP_378271940.1">
    <property type="nucleotide sequence ID" value="NZ_JBHUKR010000030.1"/>
</dbReference>
<keyword evidence="1" id="KW-1133">Transmembrane helix</keyword>
<name>A0ABW5G5U8_9PSEU</name>
<dbReference type="InterPro" id="IPR012495">
    <property type="entry name" value="TadE-like_dom"/>
</dbReference>
<sequence>MPCGQHRGLRALVRRRPDSGSESVGLAVLFPVVLVLVLSIVQGGLWWHAHTVAAQAAQAGVDAGRPVGATSSTAEHAARSFTERAGRGVLTTAEVRATVTGQTVQVTVSGTTTRLLPIPGLDIRVDATAQAAKERFTVASREFGIAEGFSGGNRSGGGRS</sequence>
<organism evidence="3 4">
    <name type="scientific">Amycolatopsis pigmentata</name>
    <dbReference type="NCBI Taxonomy" id="450801"/>
    <lineage>
        <taxon>Bacteria</taxon>
        <taxon>Bacillati</taxon>
        <taxon>Actinomycetota</taxon>
        <taxon>Actinomycetes</taxon>
        <taxon>Pseudonocardiales</taxon>
        <taxon>Pseudonocardiaceae</taxon>
        <taxon>Amycolatopsis</taxon>
    </lineage>
</organism>
<evidence type="ECO:0000256" key="1">
    <source>
        <dbReference type="SAM" id="Phobius"/>
    </source>
</evidence>
<feature type="transmembrane region" description="Helical" evidence="1">
    <location>
        <begin position="24"/>
        <end position="47"/>
    </location>
</feature>
<keyword evidence="4" id="KW-1185">Reference proteome</keyword>
<evidence type="ECO:0000313" key="4">
    <source>
        <dbReference type="Proteomes" id="UP001597417"/>
    </source>
</evidence>
<evidence type="ECO:0000259" key="2">
    <source>
        <dbReference type="Pfam" id="PF07811"/>
    </source>
</evidence>